<evidence type="ECO:0000256" key="1">
    <source>
        <dbReference type="SAM" id="MobiDB-lite"/>
    </source>
</evidence>
<protein>
    <submittedName>
        <fullName evidence="2">Uncharacterized protein</fullName>
    </submittedName>
</protein>
<dbReference type="GeneID" id="28997159"/>
<dbReference type="EMBL" id="KV440984">
    <property type="protein sequence ID" value="OAD72222.1"/>
    <property type="molecule type" value="Genomic_DNA"/>
</dbReference>
<dbReference type="VEuPathDB" id="FungiDB:PHYBLDRAFT_170113"/>
<keyword evidence="3" id="KW-1185">Reference proteome</keyword>
<feature type="region of interest" description="Disordered" evidence="1">
    <location>
        <begin position="1"/>
        <end position="77"/>
    </location>
</feature>
<evidence type="ECO:0000313" key="2">
    <source>
        <dbReference type="EMBL" id="OAD72222.1"/>
    </source>
</evidence>
<organism evidence="2 3">
    <name type="scientific">Phycomyces blakesleeanus (strain ATCC 8743b / DSM 1359 / FGSC 10004 / NBRC 33097 / NRRL 1555)</name>
    <dbReference type="NCBI Taxonomy" id="763407"/>
    <lineage>
        <taxon>Eukaryota</taxon>
        <taxon>Fungi</taxon>
        <taxon>Fungi incertae sedis</taxon>
        <taxon>Mucoromycota</taxon>
        <taxon>Mucoromycotina</taxon>
        <taxon>Mucoromycetes</taxon>
        <taxon>Mucorales</taxon>
        <taxon>Phycomycetaceae</taxon>
        <taxon>Phycomyces</taxon>
    </lineage>
</organism>
<evidence type="ECO:0000313" key="3">
    <source>
        <dbReference type="Proteomes" id="UP000077315"/>
    </source>
</evidence>
<reference evidence="3" key="1">
    <citation type="submission" date="2015-06" db="EMBL/GenBank/DDBJ databases">
        <title>Expansion of signal transduction pathways in fungi by whole-genome duplication.</title>
        <authorList>
            <consortium name="DOE Joint Genome Institute"/>
            <person name="Corrochano L.M."/>
            <person name="Kuo A."/>
            <person name="Marcet-Houben M."/>
            <person name="Polaino S."/>
            <person name="Salamov A."/>
            <person name="Villalobos J.M."/>
            <person name="Alvarez M.I."/>
            <person name="Avalos J."/>
            <person name="Benito E.P."/>
            <person name="Benoit I."/>
            <person name="Burger G."/>
            <person name="Camino L.P."/>
            <person name="Canovas D."/>
            <person name="Cerda-Olmedo E."/>
            <person name="Cheng J.-F."/>
            <person name="Dominguez A."/>
            <person name="Elias M."/>
            <person name="Eslava A.P."/>
            <person name="Glaser F."/>
            <person name="Grimwood J."/>
            <person name="Gutierrez G."/>
            <person name="Heitman J."/>
            <person name="Henrissat B."/>
            <person name="Iturriaga E.A."/>
            <person name="Lang B.F."/>
            <person name="Lavin J.L."/>
            <person name="Lee S."/>
            <person name="Li W."/>
            <person name="Lindquist E."/>
            <person name="Lopez-Garcia S."/>
            <person name="Luque E.M."/>
            <person name="Marcos A.T."/>
            <person name="Martin J."/>
            <person name="McCluskey K."/>
            <person name="Medina H.R."/>
            <person name="Miralles-Duran A."/>
            <person name="Miyazaki A."/>
            <person name="Munoz-Torres E."/>
            <person name="Oguiza J.A."/>
            <person name="Ohm R."/>
            <person name="Olmedo M."/>
            <person name="Orejas M."/>
            <person name="Ortiz-Castellanos L."/>
            <person name="Pisabarro A.G."/>
            <person name="Rodriguez-Romero J."/>
            <person name="Ruiz-Herrera J."/>
            <person name="Ruiz-Vazquez R."/>
            <person name="Sanz C."/>
            <person name="Schackwitz W."/>
            <person name="Schmutz J."/>
            <person name="Shahriari M."/>
            <person name="Shelest E."/>
            <person name="Silva-Franco F."/>
            <person name="Soanes D."/>
            <person name="Syed K."/>
            <person name="Tagua V.G."/>
            <person name="Talbot N.J."/>
            <person name="Thon M."/>
            <person name="De vries R.P."/>
            <person name="Wiebenga A."/>
            <person name="Yadav J.S."/>
            <person name="Braun E.L."/>
            <person name="Baker S."/>
            <person name="Garre V."/>
            <person name="Horwitz B."/>
            <person name="Torres-Martinez S."/>
            <person name="Idnurm A."/>
            <person name="Herrera-Estrella A."/>
            <person name="Gabaldon T."/>
            <person name="Grigoriev I.V."/>
        </authorList>
    </citation>
    <scope>NUCLEOTIDE SEQUENCE [LARGE SCALE GENOMIC DNA]</scope>
    <source>
        <strain evidence="3">NRRL 1555(-)</strain>
    </source>
</reference>
<dbReference type="AlphaFoldDB" id="A0A162TZB8"/>
<gene>
    <name evidence="2" type="ORF">PHYBLDRAFT_170113</name>
</gene>
<dbReference type="Proteomes" id="UP000077315">
    <property type="component" value="Unassembled WGS sequence"/>
</dbReference>
<dbReference type="InParanoid" id="A0A162TZB8"/>
<accession>A0A162TZB8</accession>
<name>A0A162TZB8_PHYB8</name>
<dbReference type="RefSeq" id="XP_018290262.1">
    <property type="nucleotide sequence ID" value="XM_018436253.1"/>
</dbReference>
<sequence length="112" mass="11998">MNPFTNKRPRTPPATGGSVFPKTGTLCKPSKSMPAFKPSGSSGSASKICGGETKSCLGKNKASSSSQDGPKKKGPNEGSFFIIIKNKIARPQHQVYTEMRLLNRIVVFDDPI</sequence>
<proteinExistence type="predicted"/>